<name>A0A640KIX6_LEITA</name>
<sequence>MIRDETCRGGRAQEKPHCRWGRRVAHACLAVRLVFLFASTILLSCAPQCLVNAATVLIHTVRRGPYVTHLQLVRLHVGPAPTRLLARLFHPLERVRPLFFRGVLHRLRNGARLVRCRWRKGDAGFPIVSDNAGKVVEDVLLLGIFFQRVAHLTKLMHGRLRALEIADGQFYGVSLADVLGNLLAAPADEVCIDRIAKGMINQLLRFSHVLAGVGGVAVPAAGVLHLLLLLLRYHSSICCRDAGEPTHEVHLTLDELPHPWLFPADTAVGEVVAAGAHLNKIHVAQLRLLQCILDVHWAQVHALLDTSVGVLDVGDLHFGVQDECVHRMLIQVAADFRKRL</sequence>
<evidence type="ECO:0000313" key="3">
    <source>
        <dbReference type="Proteomes" id="UP000419144"/>
    </source>
</evidence>
<evidence type="ECO:0000256" key="1">
    <source>
        <dbReference type="SAM" id="Phobius"/>
    </source>
</evidence>
<keyword evidence="1" id="KW-0472">Membrane</keyword>
<reference evidence="2" key="1">
    <citation type="submission" date="2019-11" db="EMBL/GenBank/DDBJ databases">
        <title>Leishmania tarentolae CDS.</title>
        <authorList>
            <person name="Goto Y."/>
            <person name="Yamagishi J."/>
        </authorList>
    </citation>
    <scope>NUCLEOTIDE SEQUENCE [LARGE SCALE GENOMIC DNA]</scope>
    <source>
        <strain evidence="2">Parrot Tar II</strain>
    </source>
</reference>
<keyword evidence="3" id="KW-1185">Reference proteome</keyword>
<feature type="transmembrane region" description="Helical" evidence="1">
    <location>
        <begin position="24"/>
        <end position="43"/>
    </location>
</feature>
<evidence type="ECO:0000313" key="2">
    <source>
        <dbReference type="EMBL" id="GET89442.1"/>
    </source>
</evidence>
<protein>
    <submittedName>
        <fullName evidence="2">Uncharacterized protein</fullName>
    </submittedName>
</protein>
<dbReference type="Proteomes" id="UP000419144">
    <property type="component" value="Unassembled WGS sequence"/>
</dbReference>
<proteinExistence type="predicted"/>
<organism evidence="2 3">
    <name type="scientific">Leishmania tarentolae</name>
    <name type="common">Sauroleishmania tarentolae</name>
    <dbReference type="NCBI Taxonomy" id="5689"/>
    <lineage>
        <taxon>Eukaryota</taxon>
        <taxon>Discoba</taxon>
        <taxon>Euglenozoa</taxon>
        <taxon>Kinetoplastea</taxon>
        <taxon>Metakinetoplastina</taxon>
        <taxon>Trypanosomatida</taxon>
        <taxon>Trypanosomatidae</taxon>
        <taxon>Leishmaniinae</taxon>
        <taxon>Leishmania</taxon>
        <taxon>lizard Leishmania</taxon>
    </lineage>
</organism>
<keyword evidence="1" id="KW-1133">Transmembrane helix</keyword>
<feature type="transmembrane region" description="Helical" evidence="1">
    <location>
        <begin position="209"/>
        <end position="231"/>
    </location>
</feature>
<keyword evidence="1" id="KW-0812">Transmembrane</keyword>
<comment type="caution">
    <text evidence="2">The sequence shown here is derived from an EMBL/GenBank/DDBJ whole genome shotgun (WGS) entry which is preliminary data.</text>
</comment>
<gene>
    <name evidence="2" type="ORF">LtaPh_2607851</name>
</gene>
<dbReference type="VEuPathDB" id="TriTrypDB:LtaPh_2607851"/>
<dbReference type="AlphaFoldDB" id="A0A640KIX6"/>
<accession>A0A640KIX6</accession>
<dbReference type="EMBL" id="BLBS01000035">
    <property type="protein sequence ID" value="GET89442.1"/>
    <property type="molecule type" value="Genomic_DNA"/>
</dbReference>